<evidence type="ECO:0000256" key="9">
    <source>
        <dbReference type="ARBA" id="ARBA00022827"/>
    </source>
</evidence>
<dbReference type="eggNOG" id="COG0812">
    <property type="taxonomic scope" value="Bacteria"/>
</dbReference>
<dbReference type="HAMAP" id="MF_00037">
    <property type="entry name" value="MurB"/>
    <property type="match status" value="1"/>
</dbReference>
<dbReference type="EC" id="1.3.1.98" evidence="17"/>
<evidence type="ECO:0000256" key="4">
    <source>
        <dbReference type="ARBA" id="ARBA00004752"/>
    </source>
</evidence>
<evidence type="ECO:0000256" key="7">
    <source>
        <dbReference type="ARBA" id="ARBA00022618"/>
    </source>
</evidence>
<dbReference type="InterPro" id="IPR011601">
    <property type="entry name" value="MurB_C"/>
</dbReference>
<dbReference type="Gene3D" id="3.30.43.10">
    <property type="entry name" value="Uridine Diphospho-n-acetylenolpyruvylglucosamine Reductase, domain 2"/>
    <property type="match status" value="1"/>
</dbReference>
<evidence type="ECO:0000256" key="5">
    <source>
        <dbReference type="ARBA" id="ARBA00010485"/>
    </source>
</evidence>
<protein>
    <recommendedName>
        <fullName evidence="17">UDP-N-acetylenolpyruvoylglucosamine reductase</fullName>
        <ecNumber evidence="17">1.3.1.98</ecNumber>
    </recommendedName>
    <alternativeName>
        <fullName evidence="17">UDP-N-acetylmuramate dehydrogenase</fullName>
    </alternativeName>
</protein>
<dbReference type="NCBIfam" id="NF010478">
    <property type="entry name" value="PRK13903.1"/>
    <property type="match status" value="1"/>
</dbReference>
<dbReference type="NCBIfam" id="TIGR00179">
    <property type="entry name" value="murB"/>
    <property type="match status" value="1"/>
</dbReference>
<dbReference type="GO" id="GO:0051301">
    <property type="term" value="P:cell division"/>
    <property type="evidence" value="ECO:0007669"/>
    <property type="project" value="UniProtKB-KW"/>
</dbReference>
<dbReference type="HOGENOM" id="CLU_035304_0_1_11"/>
<keyword evidence="12 17" id="KW-0573">Peptidoglycan synthesis</keyword>
<comment type="cofactor">
    <cofactor evidence="1 17">
        <name>FAD</name>
        <dbReference type="ChEBI" id="CHEBI:57692"/>
    </cofactor>
</comment>
<keyword evidence="10 17" id="KW-0521">NADP</keyword>
<evidence type="ECO:0000256" key="10">
    <source>
        <dbReference type="ARBA" id="ARBA00022857"/>
    </source>
</evidence>
<evidence type="ECO:0000256" key="12">
    <source>
        <dbReference type="ARBA" id="ARBA00022984"/>
    </source>
</evidence>
<dbReference type="GO" id="GO:0008360">
    <property type="term" value="P:regulation of cell shape"/>
    <property type="evidence" value="ECO:0007669"/>
    <property type="project" value="UniProtKB-KW"/>
</dbReference>
<feature type="active site" evidence="17">
    <location>
        <position position="189"/>
    </location>
</feature>
<keyword evidence="15 17" id="KW-0961">Cell wall biogenesis/degradation</keyword>
<sequence>MSSADPLPRPVPDALPASLSATPGVRPTDATFADLTTLRVGGRPAATVECATPDALASAVRSLDDAGVPLLVVGGGSNLVVGDEVDGLVAVVAVTDEQPTVVGEDATSVIVRASAGTVWDCLVAWSVQHTYGGLECLSGIPGTVGASPVQNIGAYGAEVSGLLQRVQLLDRTSGELAWVTPDTLDLSYRYSNLKFTARGVVTAVEFRLTTDGLSVPLRFGELARRLGVTEGEDHPRRPVAEVREAVLALRAGKGMVLDDADHDTWSAGSFFTNPVVTGEDARDAVTARVADHCGAAAVEGMPCYPAGTDTYGRPQFKFSAAWLIERAGFPKGWKIREDAPAGLSTKHTLALTNRGSASSEDIVELATAVRDGVREVFGVSLVPEPVWIGVALQD</sequence>
<evidence type="ECO:0000313" key="21">
    <source>
        <dbReference type="Proteomes" id="UP000006659"/>
    </source>
</evidence>
<dbReference type="InterPro" id="IPR016169">
    <property type="entry name" value="FAD-bd_PCMH_sub2"/>
</dbReference>
<keyword evidence="13 17" id="KW-0560">Oxidoreductase</keyword>
<evidence type="ECO:0000256" key="2">
    <source>
        <dbReference type="ARBA" id="ARBA00003921"/>
    </source>
</evidence>
<evidence type="ECO:0000256" key="11">
    <source>
        <dbReference type="ARBA" id="ARBA00022960"/>
    </source>
</evidence>
<reference evidence="20 21" key="1">
    <citation type="journal article" date="2011" name="BMC Genomics">
        <title>Complete genome sequence of Corynebacterium variabile DSM 44702 isolated from the surface of smear-ripened cheeses and insights into cheese ripening and flavor generation.</title>
        <authorList>
            <person name="Schroeder J."/>
            <person name="Maus I."/>
            <person name="Trost E."/>
            <person name="Tauch A."/>
        </authorList>
    </citation>
    <scope>NUCLEOTIDE SEQUENCE [LARGE SCALE GENOMIC DNA]</scope>
    <source>
        <strain evidence="21">DSM 44702 / JCM 12073 / NCIMB 30131</strain>
    </source>
</reference>
<evidence type="ECO:0000259" key="19">
    <source>
        <dbReference type="PROSITE" id="PS51387"/>
    </source>
</evidence>
<dbReference type="GO" id="GO:0008762">
    <property type="term" value="F:UDP-N-acetylmuramate dehydrogenase activity"/>
    <property type="evidence" value="ECO:0007669"/>
    <property type="project" value="UniProtKB-UniRule"/>
</dbReference>
<keyword evidence="7 17" id="KW-0132">Cell division</keyword>
<dbReference type="KEGG" id="cva:CVAR_2752"/>
<dbReference type="InterPro" id="IPR016167">
    <property type="entry name" value="FAD-bd_PCMH_sub1"/>
</dbReference>
<evidence type="ECO:0000256" key="1">
    <source>
        <dbReference type="ARBA" id="ARBA00001974"/>
    </source>
</evidence>
<dbReference type="STRING" id="858619.CVAR_2752"/>
<dbReference type="InterPro" id="IPR036635">
    <property type="entry name" value="MurB_C_sf"/>
</dbReference>
<dbReference type="Pfam" id="PF01565">
    <property type="entry name" value="FAD_binding_4"/>
    <property type="match status" value="1"/>
</dbReference>
<name>G0HHY7_CORVD</name>
<comment type="pathway">
    <text evidence="4 17">Cell wall biogenesis; peptidoglycan biosynthesis.</text>
</comment>
<evidence type="ECO:0000256" key="14">
    <source>
        <dbReference type="ARBA" id="ARBA00023306"/>
    </source>
</evidence>
<evidence type="ECO:0000256" key="16">
    <source>
        <dbReference type="ARBA" id="ARBA00048914"/>
    </source>
</evidence>
<evidence type="ECO:0000256" key="8">
    <source>
        <dbReference type="ARBA" id="ARBA00022630"/>
    </source>
</evidence>
<dbReference type="UniPathway" id="UPA00219"/>
<dbReference type="InterPro" id="IPR016166">
    <property type="entry name" value="FAD-bd_PCMH"/>
</dbReference>
<dbReference type="Gene3D" id="3.90.78.10">
    <property type="entry name" value="UDP-N-acetylenolpyruvoylglucosamine reductase, C-terminal domain"/>
    <property type="match status" value="1"/>
</dbReference>
<organism evidence="20 21">
    <name type="scientific">Corynebacterium variabile (strain DSM 44702 / CIP 107183 / JCM 12073 / NCIMB 30131)</name>
    <name type="common">Corynebacterium mooreparkense</name>
    <dbReference type="NCBI Taxonomy" id="858619"/>
    <lineage>
        <taxon>Bacteria</taxon>
        <taxon>Bacillati</taxon>
        <taxon>Actinomycetota</taxon>
        <taxon>Actinomycetes</taxon>
        <taxon>Mycobacteriales</taxon>
        <taxon>Corynebacteriaceae</taxon>
        <taxon>Corynebacterium</taxon>
    </lineage>
</organism>
<dbReference type="PANTHER" id="PTHR21071:SF4">
    <property type="entry name" value="UDP-N-ACETYLENOLPYRUVOYLGLUCOSAMINE REDUCTASE"/>
    <property type="match status" value="1"/>
</dbReference>
<dbReference type="GO" id="GO:0009252">
    <property type="term" value="P:peptidoglycan biosynthetic process"/>
    <property type="evidence" value="ECO:0007669"/>
    <property type="project" value="UniProtKB-UniRule"/>
</dbReference>
<dbReference type="SUPFAM" id="SSF56194">
    <property type="entry name" value="Uridine diphospho-N-Acetylenolpyruvylglucosamine reductase, MurB, C-terminal domain"/>
    <property type="match status" value="1"/>
</dbReference>
<dbReference type="PANTHER" id="PTHR21071">
    <property type="entry name" value="UDP-N-ACETYLENOLPYRUVOYLGLUCOSAMINE REDUCTASE"/>
    <property type="match status" value="1"/>
</dbReference>
<dbReference type="PROSITE" id="PS51387">
    <property type="entry name" value="FAD_PCMH"/>
    <property type="match status" value="1"/>
</dbReference>
<dbReference type="GO" id="GO:0005829">
    <property type="term" value="C:cytosol"/>
    <property type="evidence" value="ECO:0007669"/>
    <property type="project" value="TreeGrafter"/>
</dbReference>
<accession>G0HHY7</accession>
<dbReference type="Proteomes" id="UP000006659">
    <property type="component" value="Chromosome"/>
</dbReference>
<keyword evidence="9 17" id="KW-0274">FAD</keyword>
<evidence type="ECO:0000256" key="6">
    <source>
        <dbReference type="ARBA" id="ARBA00022490"/>
    </source>
</evidence>
<keyword evidence="11 17" id="KW-0133">Cell shape</keyword>
<dbReference type="InterPro" id="IPR036318">
    <property type="entry name" value="FAD-bd_PCMH-like_sf"/>
</dbReference>
<evidence type="ECO:0000256" key="13">
    <source>
        <dbReference type="ARBA" id="ARBA00023002"/>
    </source>
</evidence>
<dbReference type="GO" id="GO:0071555">
    <property type="term" value="P:cell wall organization"/>
    <property type="evidence" value="ECO:0007669"/>
    <property type="project" value="UniProtKB-KW"/>
</dbReference>
<proteinExistence type="inferred from homology"/>
<dbReference type="InterPro" id="IPR003170">
    <property type="entry name" value="MurB"/>
</dbReference>
<keyword evidence="8 17" id="KW-0285">Flavoprotein</keyword>
<evidence type="ECO:0000256" key="3">
    <source>
        <dbReference type="ARBA" id="ARBA00004496"/>
    </source>
</evidence>
<evidence type="ECO:0000256" key="17">
    <source>
        <dbReference type="HAMAP-Rule" id="MF_00037"/>
    </source>
</evidence>
<evidence type="ECO:0000313" key="20">
    <source>
        <dbReference type="EMBL" id="AEK38091.1"/>
    </source>
</evidence>
<dbReference type="RefSeq" id="WP_014011241.1">
    <property type="nucleotide sequence ID" value="NC_015859.1"/>
</dbReference>
<feature type="active site" evidence="17">
    <location>
        <position position="384"/>
    </location>
</feature>
<evidence type="ECO:0000256" key="18">
    <source>
        <dbReference type="SAM" id="MobiDB-lite"/>
    </source>
</evidence>
<dbReference type="AlphaFoldDB" id="G0HHY7"/>
<dbReference type="GO" id="GO:0071949">
    <property type="term" value="F:FAD binding"/>
    <property type="evidence" value="ECO:0007669"/>
    <property type="project" value="InterPro"/>
</dbReference>
<comment type="catalytic activity">
    <reaction evidence="16 17">
        <text>UDP-N-acetyl-alpha-D-muramate + NADP(+) = UDP-N-acetyl-3-O-(1-carboxyvinyl)-alpha-D-glucosamine + NADPH + H(+)</text>
        <dbReference type="Rhea" id="RHEA:12248"/>
        <dbReference type="ChEBI" id="CHEBI:15378"/>
        <dbReference type="ChEBI" id="CHEBI:57783"/>
        <dbReference type="ChEBI" id="CHEBI:58349"/>
        <dbReference type="ChEBI" id="CHEBI:68483"/>
        <dbReference type="ChEBI" id="CHEBI:70757"/>
        <dbReference type="EC" id="1.3.1.98"/>
    </reaction>
</comment>
<comment type="subcellular location">
    <subcellularLocation>
        <location evidence="3 17">Cytoplasm</location>
    </subcellularLocation>
</comment>
<dbReference type="EMBL" id="CP002917">
    <property type="protein sequence ID" value="AEK38091.1"/>
    <property type="molecule type" value="Genomic_DNA"/>
</dbReference>
<dbReference type="Gene3D" id="3.30.465.10">
    <property type="match status" value="1"/>
</dbReference>
<evidence type="ECO:0000256" key="15">
    <source>
        <dbReference type="ARBA" id="ARBA00023316"/>
    </source>
</evidence>
<dbReference type="Pfam" id="PF02873">
    <property type="entry name" value="MurB_C"/>
    <property type="match status" value="1"/>
</dbReference>
<keyword evidence="6 17" id="KW-0963">Cytoplasm</keyword>
<comment type="similarity">
    <text evidence="5 17">Belongs to the MurB family.</text>
</comment>
<dbReference type="InterPro" id="IPR006094">
    <property type="entry name" value="Oxid_FAD_bind_N"/>
</dbReference>
<feature type="domain" description="FAD-binding PCMH-type" evidence="19">
    <location>
        <begin position="40"/>
        <end position="211"/>
    </location>
</feature>
<gene>
    <name evidence="17 20" type="primary">murB</name>
    <name evidence="20" type="ordered locus">CVAR_2752</name>
</gene>
<comment type="function">
    <text evidence="2 17">Cell wall formation.</text>
</comment>
<dbReference type="SUPFAM" id="SSF56176">
    <property type="entry name" value="FAD-binding/transporter-associated domain-like"/>
    <property type="match status" value="1"/>
</dbReference>
<keyword evidence="14 17" id="KW-0131">Cell cycle</keyword>
<feature type="active site" description="Proton donor" evidence="17">
    <location>
        <position position="269"/>
    </location>
</feature>
<feature type="region of interest" description="Disordered" evidence="18">
    <location>
        <begin position="1"/>
        <end position="25"/>
    </location>
</feature>